<organism evidence="2 3">
    <name type="scientific">Agrilus planipennis</name>
    <name type="common">Emerald ash borer</name>
    <name type="synonym">Agrilus marcopoli</name>
    <dbReference type="NCBI Taxonomy" id="224129"/>
    <lineage>
        <taxon>Eukaryota</taxon>
        <taxon>Metazoa</taxon>
        <taxon>Ecdysozoa</taxon>
        <taxon>Arthropoda</taxon>
        <taxon>Hexapoda</taxon>
        <taxon>Insecta</taxon>
        <taxon>Pterygota</taxon>
        <taxon>Neoptera</taxon>
        <taxon>Endopterygota</taxon>
        <taxon>Coleoptera</taxon>
        <taxon>Polyphaga</taxon>
        <taxon>Elateriformia</taxon>
        <taxon>Buprestoidea</taxon>
        <taxon>Buprestidae</taxon>
        <taxon>Agrilinae</taxon>
        <taxon>Agrilus</taxon>
    </lineage>
</organism>
<dbReference type="Proteomes" id="UP000192223">
    <property type="component" value="Unplaced"/>
</dbReference>
<reference evidence="3" key="1">
    <citation type="submission" date="2025-08" db="UniProtKB">
        <authorList>
            <consortium name="RefSeq"/>
        </authorList>
    </citation>
    <scope>IDENTIFICATION</scope>
    <source>
        <tissue evidence="3">Entire body</tissue>
    </source>
</reference>
<dbReference type="PANTHER" id="PTHR21398:SF21">
    <property type="entry name" value="AGAP004005-PA"/>
    <property type="match status" value="1"/>
</dbReference>
<protein>
    <submittedName>
        <fullName evidence="3">Uncharacterized protein LOC108735653 isoform X1</fullName>
    </submittedName>
</protein>
<keyword evidence="1" id="KW-0732">Signal</keyword>
<evidence type="ECO:0000313" key="3">
    <source>
        <dbReference type="RefSeq" id="XP_018323210.1"/>
    </source>
</evidence>
<dbReference type="Pfam" id="PF07841">
    <property type="entry name" value="DM4_12"/>
    <property type="match status" value="1"/>
</dbReference>
<feature type="chain" id="PRO_5010733696" evidence="1">
    <location>
        <begin position="26"/>
        <end position="202"/>
    </location>
</feature>
<dbReference type="KEGG" id="apln:108735653"/>
<dbReference type="RefSeq" id="XP_018323210.1">
    <property type="nucleotide sequence ID" value="XM_018467708.1"/>
</dbReference>
<accession>A0A1W4WT54</accession>
<dbReference type="AlphaFoldDB" id="A0A1W4WT54"/>
<dbReference type="PANTHER" id="PTHR21398">
    <property type="entry name" value="AGAP007094-PA"/>
    <property type="match status" value="1"/>
</dbReference>
<gene>
    <name evidence="3" type="primary">LOC108735653</name>
</gene>
<dbReference type="InterPro" id="IPR006631">
    <property type="entry name" value="DM4_12"/>
</dbReference>
<keyword evidence="2" id="KW-1185">Reference proteome</keyword>
<dbReference type="SMART" id="SM00718">
    <property type="entry name" value="DM4_12"/>
    <property type="match status" value="1"/>
</dbReference>
<proteinExistence type="predicted"/>
<name>A0A1W4WT54_AGRPL</name>
<evidence type="ECO:0000256" key="1">
    <source>
        <dbReference type="SAM" id="SignalP"/>
    </source>
</evidence>
<dbReference type="InParanoid" id="A0A1W4WT54"/>
<feature type="signal peptide" evidence="1">
    <location>
        <begin position="1"/>
        <end position="25"/>
    </location>
</feature>
<evidence type="ECO:0000313" key="2">
    <source>
        <dbReference type="Proteomes" id="UP000192223"/>
    </source>
</evidence>
<sequence>MLRKNLATLFNLFPILLLLFPMLNSQEELLSRRKRFLVWQPGNNWVQLVVGIGIPADVDDHSITWGASMKAFYLLPDNSSYYDNPTIDYARRRKRATSRWDLYKSIIYFVERSGLGDGKACLLRAICELAEIPLEQTSGLFAEILHALLTPSSTPEEIQEYGDLEYHAAEKLGRSTGNCDSLYSECRHSLISKFTKLFSYIK</sequence>
<dbReference type="STRING" id="224129.A0A1W4WT54"/>
<dbReference type="OrthoDB" id="8186940at2759"/>
<dbReference type="GeneID" id="108735653"/>